<comment type="caution">
    <text evidence="1">The sequence shown here is derived from an EMBL/GenBank/DDBJ whole genome shotgun (WGS) entry which is preliminary data.</text>
</comment>
<feature type="non-terminal residue" evidence="1">
    <location>
        <position position="1"/>
    </location>
</feature>
<proteinExistence type="predicted"/>
<evidence type="ECO:0000313" key="1">
    <source>
        <dbReference type="EMBL" id="GAI19452.1"/>
    </source>
</evidence>
<reference evidence="1" key="1">
    <citation type="journal article" date="2014" name="Front. Microbiol.">
        <title>High frequency of phylogenetically diverse reductive dehalogenase-homologous genes in deep subseafloor sedimentary metagenomes.</title>
        <authorList>
            <person name="Kawai M."/>
            <person name="Futagami T."/>
            <person name="Toyoda A."/>
            <person name="Takaki Y."/>
            <person name="Nishi S."/>
            <person name="Hori S."/>
            <person name="Arai W."/>
            <person name="Tsubouchi T."/>
            <person name="Morono Y."/>
            <person name="Uchiyama I."/>
            <person name="Ito T."/>
            <person name="Fujiyama A."/>
            <person name="Inagaki F."/>
            <person name="Takami H."/>
        </authorList>
    </citation>
    <scope>NUCLEOTIDE SEQUENCE</scope>
    <source>
        <strain evidence="1">Expedition CK06-06</strain>
    </source>
</reference>
<dbReference type="AlphaFoldDB" id="X1LJC1"/>
<name>X1LJC1_9ZZZZ</name>
<accession>X1LJC1</accession>
<gene>
    <name evidence="1" type="ORF">S06H3_33057</name>
</gene>
<organism evidence="1">
    <name type="scientific">marine sediment metagenome</name>
    <dbReference type="NCBI Taxonomy" id="412755"/>
    <lineage>
        <taxon>unclassified sequences</taxon>
        <taxon>metagenomes</taxon>
        <taxon>ecological metagenomes</taxon>
    </lineage>
</organism>
<evidence type="ECO:0008006" key="2">
    <source>
        <dbReference type="Google" id="ProtNLM"/>
    </source>
</evidence>
<dbReference type="EMBL" id="BARV01019704">
    <property type="protein sequence ID" value="GAI19452.1"/>
    <property type="molecule type" value="Genomic_DNA"/>
</dbReference>
<protein>
    <recommendedName>
        <fullName evidence="2">Restriction endonuclease type IV Mrr domain-containing protein</fullName>
    </recommendedName>
</protein>
<sequence length="144" mass="16710">GIEQKRIKWGIESSGEELDIMVEDFDSRLFLELKDREFGLGDAYPFTYRVARYGGTFGVVVTTERVSSDAKNFFEEEESQRRRIGWIQYLEGSKGIQEGISKVVEKMALLQVRRTVQSFSDEIGIDLFPVLEHWINMRTKSHSH</sequence>